<feature type="transmembrane region" description="Helical" evidence="12">
    <location>
        <begin position="94"/>
        <end position="115"/>
    </location>
</feature>
<name>G7MFJ0_MACMU</name>
<feature type="transmembrane region" description="Helical" evidence="12">
    <location>
        <begin position="56"/>
        <end position="74"/>
    </location>
</feature>
<keyword evidence="6 12" id="KW-1133">Transmembrane helix</keyword>
<evidence type="ECO:0000256" key="1">
    <source>
        <dbReference type="ARBA" id="ARBA00004651"/>
    </source>
</evidence>
<dbReference type="GO" id="GO:0005886">
    <property type="term" value="C:plasma membrane"/>
    <property type="evidence" value="ECO:0007669"/>
    <property type="project" value="UniProtKB-SubCell"/>
</dbReference>
<evidence type="ECO:0000256" key="7">
    <source>
        <dbReference type="ARBA" id="ARBA00023040"/>
    </source>
</evidence>
<accession>G7MFJ0</accession>
<feature type="transmembrane region" description="Helical" evidence="12">
    <location>
        <begin position="135"/>
        <end position="153"/>
    </location>
</feature>
<dbReference type="AlphaFoldDB" id="G7MFJ0"/>
<dbReference type="Proteomes" id="UP000013456">
    <property type="component" value="Chromosome 1"/>
</dbReference>
<evidence type="ECO:0000313" key="14">
    <source>
        <dbReference type="EMBL" id="EHH15887.1"/>
    </source>
</evidence>
<dbReference type="FunFam" id="1.20.1070.10:FF:000005">
    <property type="entry name" value="Olfactory receptor"/>
    <property type="match status" value="1"/>
</dbReference>
<comment type="subcellular location">
    <subcellularLocation>
        <location evidence="1 12">Cell membrane</location>
        <topology evidence="1 12">Multi-pass membrane protein</topology>
    </subcellularLocation>
</comment>
<evidence type="ECO:0000256" key="4">
    <source>
        <dbReference type="ARBA" id="ARBA00022692"/>
    </source>
</evidence>
<proteinExistence type="inferred from homology"/>
<feature type="non-terminal residue" evidence="14">
    <location>
        <position position="328"/>
    </location>
</feature>
<keyword evidence="2 12" id="KW-1003">Cell membrane</keyword>
<evidence type="ECO:0000256" key="3">
    <source>
        <dbReference type="ARBA" id="ARBA00022606"/>
    </source>
</evidence>
<dbReference type="SUPFAM" id="SSF81321">
    <property type="entry name" value="Family A G protein-coupled receptor-like"/>
    <property type="match status" value="1"/>
</dbReference>
<feature type="domain" description="G-protein coupled receptors family 1 profile" evidence="13">
    <location>
        <begin position="37"/>
        <end position="285"/>
    </location>
</feature>
<feature type="non-terminal residue" evidence="14">
    <location>
        <position position="1"/>
    </location>
</feature>
<evidence type="ECO:0000256" key="2">
    <source>
        <dbReference type="ARBA" id="ARBA00022475"/>
    </source>
</evidence>
<keyword evidence="9 11" id="KW-0675">Receptor</keyword>
<evidence type="ECO:0000256" key="6">
    <source>
        <dbReference type="ARBA" id="ARBA00022989"/>
    </source>
</evidence>
<dbReference type="Pfam" id="PF13853">
    <property type="entry name" value="7tm_4"/>
    <property type="match status" value="1"/>
</dbReference>
<sequence length="328" mass="36978">NISSFSGFFLLGFSKQPLLEMVLFVIIVIFYLLTLLGNMAIIILARLDPRLHTPMYLFLSHLSLMDLCSTASTVPQLLFNLQGPKTVTYGGCVGQLYVSLAMGSTECILLAVMAFDRYVAVCQPLHYTILMHPRICLQLVVTTWLTGLSSSLVQTVLITQVPLCGRNIIDHVFCEVPVLLRLACVDTTFNQMELFLVSAFLLLVPLTLILVSYTRIVQAVWKIRSSEGCRKALETCSSHLVVVFLFYGTAMAMYLQLGSATSQNQNKFMALFYGIVTPTLNPFIYTLRNKDMKGALWKIMGKKKKVNISFRVAFLIYENIFTMLTYFY</sequence>
<feature type="transmembrane region" description="Helical" evidence="12">
    <location>
        <begin position="308"/>
        <end position="327"/>
    </location>
</feature>
<keyword evidence="4 11" id="KW-0812">Transmembrane</keyword>
<dbReference type="GO" id="GO:0004930">
    <property type="term" value="F:G protein-coupled receptor activity"/>
    <property type="evidence" value="ECO:0007669"/>
    <property type="project" value="UniProtKB-KW"/>
</dbReference>
<dbReference type="PROSITE" id="PS50262">
    <property type="entry name" value="G_PROTEIN_RECEP_F1_2"/>
    <property type="match status" value="1"/>
</dbReference>
<keyword evidence="8 12" id="KW-0472">Membrane</keyword>
<dbReference type="PRINTS" id="PR00237">
    <property type="entry name" value="GPCRRHODOPSN"/>
</dbReference>
<evidence type="ECO:0000259" key="13">
    <source>
        <dbReference type="PROSITE" id="PS50262"/>
    </source>
</evidence>
<organism evidence="14">
    <name type="scientific">Macaca mulatta</name>
    <name type="common">Rhesus macaque</name>
    <dbReference type="NCBI Taxonomy" id="9544"/>
    <lineage>
        <taxon>Eukaryota</taxon>
        <taxon>Metazoa</taxon>
        <taxon>Chordata</taxon>
        <taxon>Craniata</taxon>
        <taxon>Vertebrata</taxon>
        <taxon>Euteleostomi</taxon>
        <taxon>Mammalia</taxon>
        <taxon>Eutheria</taxon>
        <taxon>Euarchontoglires</taxon>
        <taxon>Primates</taxon>
        <taxon>Haplorrhini</taxon>
        <taxon>Catarrhini</taxon>
        <taxon>Cercopithecidae</taxon>
        <taxon>Cercopithecinae</taxon>
        <taxon>Macaca</taxon>
    </lineage>
</organism>
<dbReference type="Gene3D" id="1.20.1070.10">
    <property type="entry name" value="Rhodopsin 7-helix transmembrane proteins"/>
    <property type="match status" value="1"/>
</dbReference>
<evidence type="ECO:0000256" key="9">
    <source>
        <dbReference type="ARBA" id="ARBA00023170"/>
    </source>
</evidence>
<reference evidence="14" key="1">
    <citation type="journal article" date="2011" name="Nat. Biotechnol.">
        <title>Genome sequencing and comparison of two nonhuman primate animal models, the cynomolgus and Chinese rhesus macaques.</title>
        <authorList>
            <person name="Yan G."/>
            <person name="Zhang G."/>
            <person name="Fang X."/>
            <person name="Zhang Y."/>
            <person name="Li C."/>
            <person name="Ling F."/>
            <person name="Cooper D.N."/>
            <person name="Li Q."/>
            <person name="Li Y."/>
            <person name="van Gool A.J."/>
            <person name="Du H."/>
            <person name="Chen J."/>
            <person name="Chen R."/>
            <person name="Zhang P."/>
            <person name="Huang Z."/>
            <person name="Thompson J.R."/>
            <person name="Meng Y."/>
            <person name="Bai Y."/>
            <person name="Wang J."/>
            <person name="Zhuo M."/>
            <person name="Wang T."/>
            <person name="Huang Y."/>
            <person name="Wei L."/>
            <person name="Li J."/>
            <person name="Wang Z."/>
            <person name="Hu H."/>
            <person name="Yang P."/>
            <person name="Le L."/>
            <person name="Stenson P.D."/>
            <person name="Li B."/>
            <person name="Liu X."/>
            <person name="Ball E.V."/>
            <person name="An N."/>
            <person name="Huang Q."/>
            <person name="Zhang Y."/>
            <person name="Fan W."/>
            <person name="Zhang X."/>
            <person name="Li Y."/>
            <person name="Wang W."/>
            <person name="Katze M.G."/>
            <person name="Su B."/>
            <person name="Nielsen R."/>
            <person name="Yang H."/>
            <person name="Wang J."/>
            <person name="Wang X."/>
            <person name="Wang J."/>
        </authorList>
    </citation>
    <scope>NUCLEOTIDE SEQUENCE [LARGE SCALE GENOMIC DNA]</scope>
    <source>
        <strain evidence="14">CR-5</strain>
    </source>
</reference>
<protein>
    <recommendedName>
        <fullName evidence="12">Olfactory receptor</fullName>
    </recommendedName>
</protein>
<evidence type="ECO:0000256" key="12">
    <source>
        <dbReference type="RuleBase" id="RU363047"/>
    </source>
</evidence>
<dbReference type="GO" id="GO:0004984">
    <property type="term" value="F:olfactory receptor activity"/>
    <property type="evidence" value="ECO:0007669"/>
    <property type="project" value="InterPro"/>
</dbReference>
<keyword evidence="5 12" id="KW-0552">Olfaction</keyword>
<evidence type="ECO:0000256" key="5">
    <source>
        <dbReference type="ARBA" id="ARBA00022725"/>
    </source>
</evidence>
<dbReference type="PROSITE" id="PS00237">
    <property type="entry name" value="G_PROTEIN_RECEP_F1_1"/>
    <property type="match status" value="1"/>
</dbReference>
<feature type="transmembrane region" description="Helical" evidence="12">
    <location>
        <begin position="195"/>
        <end position="216"/>
    </location>
</feature>
<evidence type="ECO:0000256" key="10">
    <source>
        <dbReference type="ARBA" id="ARBA00023224"/>
    </source>
</evidence>
<feature type="transmembrane region" description="Helical" evidence="12">
    <location>
        <begin position="21"/>
        <end position="44"/>
    </location>
</feature>
<feature type="transmembrane region" description="Helical" evidence="12">
    <location>
        <begin position="237"/>
        <end position="256"/>
    </location>
</feature>
<keyword evidence="10 11" id="KW-0807">Transducer</keyword>
<gene>
    <name evidence="14" type="ORF">EGK_02042</name>
</gene>
<dbReference type="InterPro" id="IPR000725">
    <property type="entry name" value="Olfact_rcpt"/>
</dbReference>
<evidence type="ECO:0000256" key="11">
    <source>
        <dbReference type="RuleBase" id="RU000688"/>
    </source>
</evidence>
<keyword evidence="3 12" id="KW-0716">Sensory transduction</keyword>
<dbReference type="InterPro" id="IPR017452">
    <property type="entry name" value="GPCR_Rhodpsn_7TM"/>
</dbReference>
<feature type="transmembrane region" description="Helical" evidence="12">
    <location>
        <begin position="268"/>
        <end position="287"/>
    </location>
</feature>
<comment type="similarity">
    <text evidence="11">Belongs to the G-protein coupled receptor 1 family.</text>
</comment>
<dbReference type="CDD" id="cd15947">
    <property type="entry name" value="7tmA_OR2B-like"/>
    <property type="match status" value="1"/>
</dbReference>
<dbReference type="InterPro" id="IPR000276">
    <property type="entry name" value="GPCR_Rhodpsn"/>
</dbReference>
<dbReference type="PRINTS" id="PR00245">
    <property type="entry name" value="OLFACTORYR"/>
</dbReference>
<evidence type="ECO:0000256" key="8">
    <source>
        <dbReference type="ARBA" id="ARBA00023136"/>
    </source>
</evidence>
<dbReference type="PANTHER" id="PTHR26453">
    <property type="entry name" value="OLFACTORY RECEPTOR"/>
    <property type="match status" value="1"/>
</dbReference>
<keyword evidence="7 11" id="KW-0297">G-protein coupled receptor</keyword>
<dbReference type="EMBL" id="CM001253">
    <property type="protein sequence ID" value="EHH15887.1"/>
    <property type="molecule type" value="Genomic_DNA"/>
</dbReference>